<evidence type="ECO:0000313" key="3">
    <source>
        <dbReference type="EMBL" id="SIS31897.1"/>
    </source>
</evidence>
<dbReference type="RefSeq" id="WP_076352660.1">
    <property type="nucleotide sequence ID" value="NZ_CAMIMN010000106.1"/>
</dbReference>
<dbReference type="InterPro" id="IPR016181">
    <property type="entry name" value="Acyl_CoA_acyltransferase"/>
</dbReference>
<sequence length="165" mass="19142">MNSNTSNNPKVSIRNGNKNDLNEILLLFQETIGNVCKNDYTHDQLEAWKSGAENKERWEKVIGDQFILVAIYNHQIVGFCTLEKGDYIDLLFVHKDYQHKGIASQLYHLIEKEAVRQNKKYLTADVSKTAKSFFERVGFEVIREQTVNVKGIDLTNYKMEKELIL</sequence>
<dbReference type="Gene3D" id="3.40.630.30">
    <property type="match status" value="1"/>
</dbReference>
<dbReference type="AlphaFoldDB" id="A0A1N7I497"/>
<proteinExistence type="predicted"/>
<evidence type="ECO:0000313" key="5">
    <source>
        <dbReference type="Proteomes" id="UP000279541"/>
    </source>
</evidence>
<organism evidence="3 4">
    <name type="scientific">Chryseobacterium joostei</name>
    <dbReference type="NCBI Taxonomy" id="112234"/>
    <lineage>
        <taxon>Bacteria</taxon>
        <taxon>Pseudomonadati</taxon>
        <taxon>Bacteroidota</taxon>
        <taxon>Flavobacteriia</taxon>
        <taxon>Flavobacteriales</taxon>
        <taxon>Weeksellaceae</taxon>
        <taxon>Chryseobacterium group</taxon>
        <taxon>Chryseobacterium</taxon>
    </lineage>
</organism>
<dbReference type="KEGG" id="cjt:EG359_09825"/>
<accession>A0A1N7I497</accession>
<keyword evidence="3" id="KW-0808">Transferase</keyword>
<dbReference type="SUPFAM" id="SSF55729">
    <property type="entry name" value="Acyl-CoA N-acyltransferases (Nat)"/>
    <property type="match status" value="1"/>
</dbReference>
<dbReference type="CDD" id="cd04301">
    <property type="entry name" value="NAT_SF"/>
    <property type="match status" value="1"/>
</dbReference>
<feature type="domain" description="N-acetyltransferase" evidence="1">
    <location>
        <begin position="11"/>
        <end position="164"/>
    </location>
</feature>
<protein>
    <submittedName>
        <fullName evidence="2">GNAT family N-acetyltransferase</fullName>
    </submittedName>
    <submittedName>
        <fullName evidence="3">Putative acetyltransferase</fullName>
    </submittedName>
</protein>
<dbReference type="InterPro" id="IPR052564">
    <property type="entry name" value="N-acetyltrans/Recomb-assoc"/>
</dbReference>
<dbReference type="InterPro" id="IPR000182">
    <property type="entry name" value="GNAT_dom"/>
</dbReference>
<keyword evidence="5" id="KW-1185">Reference proteome</keyword>
<dbReference type="Pfam" id="PF13673">
    <property type="entry name" value="Acetyltransf_10"/>
    <property type="match status" value="1"/>
</dbReference>
<dbReference type="Proteomes" id="UP000279541">
    <property type="component" value="Chromosome"/>
</dbReference>
<dbReference type="STRING" id="112234.SAMN05421768_102612"/>
<dbReference type="PANTHER" id="PTHR43451:SF1">
    <property type="entry name" value="ACETYLTRANSFERASE"/>
    <property type="match status" value="1"/>
</dbReference>
<reference evidence="3 4" key="1">
    <citation type="submission" date="2017-01" db="EMBL/GenBank/DDBJ databases">
        <authorList>
            <person name="Mah S.A."/>
            <person name="Swanson W.J."/>
            <person name="Moy G.W."/>
            <person name="Vacquier V.D."/>
        </authorList>
    </citation>
    <scope>NUCLEOTIDE SEQUENCE [LARGE SCALE GENOMIC DNA]</scope>
    <source>
        <strain evidence="3 4">DSM 16927</strain>
    </source>
</reference>
<dbReference type="Proteomes" id="UP000186106">
    <property type="component" value="Unassembled WGS sequence"/>
</dbReference>
<dbReference type="EMBL" id="FTNZ01000002">
    <property type="protein sequence ID" value="SIS31897.1"/>
    <property type="molecule type" value="Genomic_DNA"/>
</dbReference>
<reference evidence="2 5" key="2">
    <citation type="submission" date="2018-11" db="EMBL/GenBank/DDBJ databases">
        <title>Proposal to divide the Flavobacteriaceae and reorganize its genera based on Amino Acid Identity values calculated from whole genome sequences.</title>
        <authorList>
            <person name="Nicholson A.C."/>
            <person name="Gulvik C.A."/>
            <person name="Whitney A.M."/>
            <person name="Humrighouse B.W."/>
            <person name="Bell M."/>
            <person name="Holmes B."/>
            <person name="Steigerwalt A.G."/>
            <person name="Villarma A."/>
            <person name="Sheth M."/>
            <person name="Batra D."/>
            <person name="Pryor J."/>
            <person name="Bernardet J.-F."/>
            <person name="Hugo C."/>
            <person name="Kampfer P."/>
            <person name="Newman J."/>
            <person name="McQuiston J.R."/>
        </authorList>
    </citation>
    <scope>NUCLEOTIDE SEQUENCE [LARGE SCALE GENOMIC DNA]</scope>
    <source>
        <strain evidence="2 5">DSM 16927</strain>
    </source>
</reference>
<gene>
    <name evidence="2" type="ORF">EG359_09825</name>
    <name evidence="3" type="ORF">SAMN05421768_102612</name>
</gene>
<evidence type="ECO:0000313" key="4">
    <source>
        <dbReference type="Proteomes" id="UP000186106"/>
    </source>
</evidence>
<dbReference type="EMBL" id="CP033926">
    <property type="protein sequence ID" value="AZA99902.1"/>
    <property type="molecule type" value="Genomic_DNA"/>
</dbReference>
<evidence type="ECO:0000259" key="1">
    <source>
        <dbReference type="PROSITE" id="PS51186"/>
    </source>
</evidence>
<name>A0A1N7I497_9FLAO</name>
<dbReference type="OrthoDB" id="424368at2"/>
<dbReference type="PANTHER" id="PTHR43451">
    <property type="entry name" value="ACETYLTRANSFERASE (GNAT) FAMILY PROTEIN"/>
    <property type="match status" value="1"/>
</dbReference>
<evidence type="ECO:0000313" key="2">
    <source>
        <dbReference type="EMBL" id="AZA99902.1"/>
    </source>
</evidence>
<dbReference type="GO" id="GO:0016747">
    <property type="term" value="F:acyltransferase activity, transferring groups other than amino-acyl groups"/>
    <property type="evidence" value="ECO:0007669"/>
    <property type="project" value="InterPro"/>
</dbReference>
<dbReference type="PROSITE" id="PS51186">
    <property type="entry name" value="GNAT"/>
    <property type="match status" value="1"/>
</dbReference>